<feature type="region of interest" description="Disordered" evidence="5">
    <location>
        <begin position="299"/>
        <end position="331"/>
    </location>
</feature>
<feature type="transmembrane region" description="Helical" evidence="6">
    <location>
        <begin position="130"/>
        <end position="149"/>
    </location>
</feature>
<evidence type="ECO:0000313" key="7">
    <source>
        <dbReference type="EMBL" id="KAF6761512.1"/>
    </source>
</evidence>
<dbReference type="Pfam" id="PF04193">
    <property type="entry name" value="PQ-loop"/>
    <property type="match status" value="2"/>
</dbReference>
<feature type="transmembrane region" description="Helical" evidence="6">
    <location>
        <begin position="40"/>
        <end position="60"/>
    </location>
</feature>
<keyword evidence="2 6" id="KW-0812">Transmembrane</keyword>
<evidence type="ECO:0000256" key="4">
    <source>
        <dbReference type="ARBA" id="ARBA00023136"/>
    </source>
</evidence>
<comment type="caution">
    <text evidence="7">The sequence shown here is derived from an EMBL/GenBank/DDBJ whole genome shotgun (WGS) entry which is preliminary data.</text>
</comment>
<organism evidence="7 8">
    <name type="scientific">Ephemerocybe angulata</name>
    <dbReference type="NCBI Taxonomy" id="980116"/>
    <lineage>
        <taxon>Eukaryota</taxon>
        <taxon>Fungi</taxon>
        <taxon>Dikarya</taxon>
        <taxon>Basidiomycota</taxon>
        <taxon>Agaricomycotina</taxon>
        <taxon>Agaricomycetes</taxon>
        <taxon>Agaricomycetidae</taxon>
        <taxon>Agaricales</taxon>
        <taxon>Agaricineae</taxon>
        <taxon>Psathyrellaceae</taxon>
        <taxon>Ephemerocybe</taxon>
    </lineage>
</organism>
<proteinExistence type="predicted"/>
<evidence type="ECO:0000256" key="5">
    <source>
        <dbReference type="SAM" id="MobiDB-lite"/>
    </source>
</evidence>
<keyword evidence="3 6" id="KW-1133">Transmembrane helix</keyword>
<dbReference type="PANTHER" id="PTHR16201:SF37">
    <property type="entry name" value="PQ-LOOP REPEAT-CONTAINING PROTEIN"/>
    <property type="match status" value="1"/>
</dbReference>
<feature type="compositionally biased region" description="Basic and acidic residues" evidence="5">
    <location>
        <begin position="299"/>
        <end position="324"/>
    </location>
</feature>
<gene>
    <name evidence="7" type="ORF">DFP72DRAFT_803347</name>
</gene>
<dbReference type="GO" id="GO:0016020">
    <property type="term" value="C:membrane"/>
    <property type="evidence" value="ECO:0007669"/>
    <property type="project" value="UniProtKB-SubCell"/>
</dbReference>
<dbReference type="Gene3D" id="1.20.1280.290">
    <property type="match status" value="2"/>
</dbReference>
<evidence type="ECO:0000313" key="8">
    <source>
        <dbReference type="Proteomes" id="UP000521943"/>
    </source>
</evidence>
<dbReference type="Proteomes" id="UP000521943">
    <property type="component" value="Unassembled WGS sequence"/>
</dbReference>
<feature type="transmembrane region" description="Helical" evidence="6">
    <location>
        <begin position="66"/>
        <end position="84"/>
    </location>
</feature>
<dbReference type="InterPro" id="IPR051415">
    <property type="entry name" value="LAAT-1"/>
</dbReference>
<feature type="transmembrane region" description="Helical" evidence="6">
    <location>
        <begin position="96"/>
        <end position="118"/>
    </location>
</feature>
<keyword evidence="4 6" id="KW-0472">Membrane</keyword>
<accession>A0A8H6IBU0</accession>
<evidence type="ECO:0000256" key="3">
    <source>
        <dbReference type="ARBA" id="ARBA00022989"/>
    </source>
</evidence>
<protein>
    <submittedName>
        <fullName evidence="7">PQ loop repeat-domain-containing protein</fullName>
    </submittedName>
</protein>
<sequence length="331" mass="36565">MPTPNSVAENVLGTMGTVCWSGQLLPQIWKSWREKSTKGFSHWLMLLWGFSSVFLGAYALLQELNIPLIVQPQLFGALCLVSWGQCQYYELKRTRLVATLMTLGVIVVCGAIEVLLVLTIRPIQNPHNKHVATMFFGVLSAVLISTALFPQYYEIYKYKAVIGISLVFMGIDMLGGLLNDLSLVFSESFDPLAACSYTLVIVLDGVIVICAAVFKIRDWRRKRHGLPAMNTDQDLEGTIDQPPAPMAVEGESSASPIQHLTILSRTASRLSETSGRYTWAITENTTPLQNVAVESKEEAYGKLDLEEGRVDDEKESYAGSEKGDSVPPVSR</sequence>
<evidence type="ECO:0000256" key="2">
    <source>
        <dbReference type="ARBA" id="ARBA00022692"/>
    </source>
</evidence>
<dbReference type="EMBL" id="JACGCI010000009">
    <property type="protein sequence ID" value="KAF6761512.1"/>
    <property type="molecule type" value="Genomic_DNA"/>
</dbReference>
<evidence type="ECO:0000256" key="1">
    <source>
        <dbReference type="ARBA" id="ARBA00004141"/>
    </source>
</evidence>
<keyword evidence="8" id="KW-1185">Reference proteome</keyword>
<dbReference type="AlphaFoldDB" id="A0A8H6IBU0"/>
<comment type="subcellular location">
    <subcellularLocation>
        <location evidence="1">Membrane</location>
        <topology evidence="1">Multi-pass membrane protein</topology>
    </subcellularLocation>
</comment>
<dbReference type="PANTHER" id="PTHR16201">
    <property type="entry name" value="SEVEN TRANSMEMBRANE PROTEIN 1-RELATED"/>
    <property type="match status" value="1"/>
</dbReference>
<reference evidence="7 8" key="1">
    <citation type="submission" date="2020-07" db="EMBL/GenBank/DDBJ databases">
        <title>Comparative genomics of pyrophilous fungi reveals a link between fire events and developmental genes.</title>
        <authorList>
            <consortium name="DOE Joint Genome Institute"/>
            <person name="Steindorff A.S."/>
            <person name="Carver A."/>
            <person name="Calhoun S."/>
            <person name="Stillman K."/>
            <person name="Liu H."/>
            <person name="Lipzen A."/>
            <person name="Pangilinan J."/>
            <person name="Labutti K."/>
            <person name="Bruns T.D."/>
            <person name="Grigoriev I.V."/>
        </authorList>
    </citation>
    <scope>NUCLEOTIDE SEQUENCE [LARGE SCALE GENOMIC DNA]</scope>
    <source>
        <strain evidence="7 8">CBS 144469</strain>
    </source>
</reference>
<dbReference type="InterPro" id="IPR006603">
    <property type="entry name" value="PQ-loop_rpt"/>
</dbReference>
<feature type="transmembrane region" description="Helical" evidence="6">
    <location>
        <begin position="191"/>
        <end position="214"/>
    </location>
</feature>
<dbReference type="SMART" id="SM00679">
    <property type="entry name" value="CTNS"/>
    <property type="match status" value="2"/>
</dbReference>
<name>A0A8H6IBU0_9AGAR</name>
<dbReference type="OrthoDB" id="407617at2759"/>
<evidence type="ECO:0000256" key="6">
    <source>
        <dbReference type="SAM" id="Phobius"/>
    </source>
</evidence>
<feature type="transmembrane region" description="Helical" evidence="6">
    <location>
        <begin position="161"/>
        <end position="179"/>
    </location>
</feature>